<keyword evidence="14" id="KW-1185">Reference proteome</keyword>
<dbReference type="Pfam" id="PF05922">
    <property type="entry name" value="Inhibitor_I9"/>
    <property type="match status" value="1"/>
</dbReference>
<dbReference type="InterPro" id="IPR034197">
    <property type="entry name" value="Peptidases_S8_3"/>
</dbReference>
<dbReference type="CDD" id="cd04852">
    <property type="entry name" value="Peptidases_S8_3"/>
    <property type="match status" value="1"/>
</dbReference>
<evidence type="ECO:0000256" key="2">
    <source>
        <dbReference type="ARBA" id="ARBA00011073"/>
    </source>
</evidence>
<feature type="domain" description="Inhibitor I9" evidence="11">
    <location>
        <begin position="14"/>
        <end position="98"/>
    </location>
</feature>
<dbReference type="GO" id="GO:0004252">
    <property type="term" value="F:serine-type endopeptidase activity"/>
    <property type="evidence" value="ECO:0007669"/>
    <property type="project" value="InterPro"/>
</dbReference>
<dbReference type="PROSITE" id="PS00136">
    <property type="entry name" value="SUBTILASE_ASP"/>
    <property type="match status" value="1"/>
</dbReference>
<dbReference type="Pfam" id="PF00082">
    <property type="entry name" value="Peptidase_S8"/>
    <property type="match status" value="1"/>
</dbReference>
<keyword evidence="5" id="KW-0378">Hydrolase</keyword>
<dbReference type="InterPro" id="IPR045051">
    <property type="entry name" value="SBT"/>
</dbReference>
<feature type="domain" description="Subtilisin-like protease fibronectin type-III" evidence="12">
    <location>
        <begin position="541"/>
        <end position="643"/>
    </location>
</feature>
<sequence>MAIASVALIEEQAYIVHMDKNKVAANYREFYKALIDSVNNFSSQDEDEDQETSSPQLLYVYETAISGFAAKLSIKQLELLKQVDGFLSATPDELLTLHTTHSYKFLSLENGRGLWSASNLAKDVIVGVIDTGIWPEHISFQDKGMSPVPSKWKGVCEEGTKFSQSNCNKKLIGARAFFKGYETIIGRIDETVDFRSPRDAQGHGTHTASTAAGNLVSNASFFGLAKGSAGGMRYTSRIAAYKGCWSLGCTSTDILAAIDKAVADGVDVLSLSLGGSSRPYYSDLIAIASFAATQNGVFVSCSAGNSGPSSSTVSNTAPWIMTVAASYTDRSFPAIVKLGNGQVFEGSSLYYGKATKQLQVVYAKTAGSRGAEYCMDGTLDQKLVKGKIVVCQRGINGRAKKGEIVKLAKGAGMIIVNNKNEGEELFADPHILPAAALGASAGETIKKYMNSTKKPTASIVFKGTVFGKTAPVMAAFSSRGPTTPFAYGSGHVDPETASDPGLIYDISTNDYLNYLCSLNYSSTEMNLFSGGNFTCPKKNGDLNYPSFAVNFNGDGQNITMEYLRTVTNVGTPTSSYAVQVVQPNGVSVTVKPKILSFNKLGQKLSYKVTFVGLGGSTRASSNSSFGSLTWVYGKYVVRSPIAVIWQ</sequence>
<dbReference type="GO" id="GO:0006508">
    <property type="term" value="P:proteolysis"/>
    <property type="evidence" value="ECO:0007669"/>
    <property type="project" value="UniProtKB-KW"/>
</dbReference>
<evidence type="ECO:0000259" key="11">
    <source>
        <dbReference type="Pfam" id="PF05922"/>
    </source>
</evidence>
<evidence type="ECO:0000313" key="13">
    <source>
        <dbReference type="EMBL" id="KAK0580462.1"/>
    </source>
</evidence>
<evidence type="ECO:0000256" key="6">
    <source>
        <dbReference type="ARBA" id="ARBA00022825"/>
    </source>
</evidence>
<organism evidence="13 14">
    <name type="scientific">Acer saccharum</name>
    <name type="common">Sugar maple</name>
    <dbReference type="NCBI Taxonomy" id="4024"/>
    <lineage>
        <taxon>Eukaryota</taxon>
        <taxon>Viridiplantae</taxon>
        <taxon>Streptophyta</taxon>
        <taxon>Embryophyta</taxon>
        <taxon>Tracheophyta</taxon>
        <taxon>Spermatophyta</taxon>
        <taxon>Magnoliopsida</taxon>
        <taxon>eudicotyledons</taxon>
        <taxon>Gunneridae</taxon>
        <taxon>Pentapetalae</taxon>
        <taxon>rosids</taxon>
        <taxon>malvids</taxon>
        <taxon>Sapindales</taxon>
        <taxon>Sapindaceae</taxon>
        <taxon>Hippocastanoideae</taxon>
        <taxon>Acereae</taxon>
        <taxon>Acer</taxon>
    </lineage>
</organism>
<evidence type="ECO:0000256" key="4">
    <source>
        <dbReference type="ARBA" id="ARBA00022729"/>
    </source>
</evidence>
<comment type="caution">
    <text evidence="13">The sequence shown here is derived from an EMBL/GenBank/DDBJ whole genome shotgun (WGS) entry which is preliminary data.</text>
</comment>
<feature type="domain" description="Peptidase S8/S53" evidence="9">
    <location>
        <begin position="122"/>
        <end position="483"/>
    </location>
</feature>
<accession>A0AA39RUH3</accession>
<keyword evidence="4" id="KW-0732">Signal</keyword>
<comment type="similarity">
    <text evidence="2 8">Belongs to the peptidase S8 family.</text>
</comment>
<dbReference type="GO" id="GO:0005576">
    <property type="term" value="C:extracellular region"/>
    <property type="evidence" value="ECO:0007669"/>
    <property type="project" value="UniProtKB-SubCell"/>
</dbReference>
<dbReference type="InterPro" id="IPR010259">
    <property type="entry name" value="S8pro/Inhibitor_I9"/>
</dbReference>
<feature type="domain" description="PA" evidence="10">
    <location>
        <begin position="358"/>
        <end position="445"/>
    </location>
</feature>
<dbReference type="Gene3D" id="3.40.50.200">
    <property type="entry name" value="Peptidase S8/S53 domain"/>
    <property type="match status" value="1"/>
</dbReference>
<dbReference type="Gene3D" id="2.60.40.2310">
    <property type="match status" value="1"/>
</dbReference>
<evidence type="ECO:0000259" key="9">
    <source>
        <dbReference type="Pfam" id="PF00082"/>
    </source>
</evidence>
<dbReference type="InterPro" id="IPR037045">
    <property type="entry name" value="S8pro/Inhibitor_I9_sf"/>
</dbReference>
<dbReference type="InterPro" id="IPR015500">
    <property type="entry name" value="Peptidase_S8_subtilisin-rel"/>
</dbReference>
<keyword evidence="3" id="KW-0645">Protease</keyword>
<dbReference type="Pfam" id="PF02225">
    <property type="entry name" value="PA"/>
    <property type="match status" value="1"/>
</dbReference>
<evidence type="ECO:0000259" key="10">
    <source>
        <dbReference type="Pfam" id="PF02225"/>
    </source>
</evidence>
<dbReference type="PRINTS" id="PR00723">
    <property type="entry name" value="SUBTILISIN"/>
</dbReference>
<comment type="subcellular location">
    <subcellularLocation>
        <location evidence="1">Secreted</location>
    </subcellularLocation>
</comment>
<evidence type="ECO:0008006" key="15">
    <source>
        <dbReference type="Google" id="ProtNLM"/>
    </source>
</evidence>
<dbReference type="PROSITE" id="PS51892">
    <property type="entry name" value="SUBTILASE"/>
    <property type="match status" value="1"/>
</dbReference>
<protein>
    <recommendedName>
        <fullName evidence="15">Subtilisin-like protease</fullName>
    </recommendedName>
</protein>
<gene>
    <name evidence="13" type="ORF">LWI29_002223</name>
</gene>
<dbReference type="Pfam" id="PF17766">
    <property type="entry name" value="fn3_6"/>
    <property type="match status" value="1"/>
</dbReference>
<keyword evidence="6" id="KW-0720">Serine protease</keyword>
<proteinExistence type="inferred from homology"/>
<dbReference type="Gene3D" id="3.30.70.80">
    <property type="entry name" value="Peptidase S8 propeptide/proteinase inhibitor I9"/>
    <property type="match status" value="1"/>
</dbReference>
<evidence type="ECO:0000256" key="7">
    <source>
        <dbReference type="ARBA" id="ARBA00023180"/>
    </source>
</evidence>
<evidence type="ECO:0000313" key="14">
    <source>
        <dbReference type="Proteomes" id="UP001168877"/>
    </source>
</evidence>
<evidence type="ECO:0000256" key="1">
    <source>
        <dbReference type="ARBA" id="ARBA00004613"/>
    </source>
</evidence>
<dbReference type="FunFam" id="3.50.30.30:FF:000005">
    <property type="entry name" value="subtilisin-like protease SBT1.5"/>
    <property type="match status" value="1"/>
</dbReference>
<reference evidence="13" key="2">
    <citation type="submission" date="2023-06" db="EMBL/GenBank/DDBJ databases">
        <authorList>
            <person name="Swenson N.G."/>
            <person name="Wegrzyn J.L."/>
            <person name="Mcevoy S.L."/>
        </authorList>
    </citation>
    <scope>NUCLEOTIDE SEQUENCE</scope>
    <source>
        <strain evidence="13">NS2018</strain>
        <tissue evidence="13">Leaf</tissue>
    </source>
</reference>
<dbReference type="InterPro" id="IPR003137">
    <property type="entry name" value="PA_domain"/>
</dbReference>
<name>A0AA39RUH3_ACESA</name>
<dbReference type="InterPro" id="IPR041469">
    <property type="entry name" value="Subtilisin-like_FN3"/>
</dbReference>
<evidence type="ECO:0000256" key="8">
    <source>
        <dbReference type="PROSITE-ProRule" id="PRU01240"/>
    </source>
</evidence>
<dbReference type="InterPro" id="IPR036852">
    <property type="entry name" value="Peptidase_S8/S53_dom_sf"/>
</dbReference>
<evidence type="ECO:0000256" key="5">
    <source>
        <dbReference type="ARBA" id="ARBA00022801"/>
    </source>
</evidence>
<comment type="caution">
    <text evidence="8">Lacks conserved residue(s) required for the propagation of feature annotation.</text>
</comment>
<reference evidence="13" key="1">
    <citation type="journal article" date="2022" name="Plant J.">
        <title>Strategies of tolerance reflected in two North American maple genomes.</title>
        <authorList>
            <person name="McEvoy S.L."/>
            <person name="Sezen U.U."/>
            <person name="Trouern-Trend A."/>
            <person name="McMahon S.M."/>
            <person name="Schaberg P.G."/>
            <person name="Yang J."/>
            <person name="Wegrzyn J.L."/>
            <person name="Swenson N.G."/>
        </authorList>
    </citation>
    <scope>NUCLEOTIDE SEQUENCE</scope>
    <source>
        <strain evidence="13">NS2018</strain>
    </source>
</reference>
<dbReference type="InterPro" id="IPR023827">
    <property type="entry name" value="Peptidase_S8_Asp-AS"/>
</dbReference>
<dbReference type="CDD" id="cd02120">
    <property type="entry name" value="PA_subtilisin_like"/>
    <property type="match status" value="1"/>
</dbReference>
<keyword evidence="7" id="KW-0325">Glycoprotein</keyword>
<dbReference type="Proteomes" id="UP001168877">
    <property type="component" value="Unassembled WGS sequence"/>
</dbReference>
<dbReference type="SUPFAM" id="SSF52743">
    <property type="entry name" value="Subtilisin-like"/>
    <property type="match status" value="1"/>
</dbReference>
<dbReference type="FunFam" id="2.60.40.2310:FF:000001">
    <property type="entry name" value="Subtilisin-like protease SBT1.5"/>
    <property type="match status" value="1"/>
</dbReference>
<evidence type="ECO:0000256" key="3">
    <source>
        <dbReference type="ARBA" id="ARBA00022670"/>
    </source>
</evidence>
<dbReference type="AlphaFoldDB" id="A0AA39RUH3"/>
<dbReference type="InterPro" id="IPR000209">
    <property type="entry name" value="Peptidase_S8/S53_dom"/>
</dbReference>
<evidence type="ECO:0000259" key="12">
    <source>
        <dbReference type="Pfam" id="PF17766"/>
    </source>
</evidence>
<dbReference type="PANTHER" id="PTHR10795">
    <property type="entry name" value="PROPROTEIN CONVERTASE SUBTILISIN/KEXIN"/>
    <property type="match status" value="1"/>
</dbReference>
<dbReference type="EMBL" id="JAUESC010000384">
    <property type="protein sequence ID" value="KAK0580462.1"/>
    <property type="molecule type" value="Genomic_DNA"/>
</dbReference>